<dbReference type="Pfam" id="PF13847">
    <property type="entry name" value="Methyltransf_31"/>
    <property type="match status" value="1"/>
</dbReference>
<dbReference type="Pfam" id="PF00085">
    <property type="entry name" value="Thioredoxin"/>
    <property type="match status" value="1"/>
</dbReference>
<dbReference type="AlphaFoldDB" id="A0A9N9RJS0"/>
<evidence type="ECO:0000259" key="1">
    <source>
        <dbReference type="Pfam" id="PF00085"/>
    </source>
</evidence>
<proteinExistence type="predicted"/>
<dbReference type="InterPro" id="IPR036249">
    <property type="entry name" value="Thioredoxin-like_sf"/>
</dbReference>
<dbReference type="Proteomes" id="UP001153620">
    <property type="component" value="Chromosome 1"/>
</dbReference>
<dbReference type="PANTHER" id="PTHR43861:SF1">
    <property type="entry name" value="TRANS-ACONITATE 2-METHYLTRANSFERASE"/>
    <property type="match status" value="1"/>
</dbReference>
<feature type="domain" description="Thioredoxin" evidence="1">
    <location>
        <begin position="289"/>
        <end position="368"/>
    </location>
</feature>
<dbReference type="PANTHER" id="PTHR43861">
    <property type="entry name" value="TRANS-ACONITATE 2-METHYLTRANSFERASE-RELATED"/>
    <property type="match status" value="1"/>
</dbReference>
<feature type="domain" description="Methyltransferase" evidence="2">
    <location>
        <begin position="37"/>
        <end position="151"/>
    </location>
</feature>
<dbReference type="InterPro" id="IPR013766">
    <property type="entry name" value="Thioredoxin_domain"/>
</dbReference>
<dbReference type="InterPro" id="IPR025714">
    <property type="entry name" value="Methyltranfer_dom"/>
</dbReference>
<dbReference type="CDD" id="cd02961">
    <property type="entry name" value="PDI_a_family"/>
    <property type="match status" value="1"/>
</dbReference>
<dbReference type="Gene3D" id="3.40.30.10">
    <property type="entry name" value="Glutaredoxin"/>
    <property type="match status" value="1"/>
</dbReference>
<evidence type="ECO:0000313" key="4">
    <source>
        <dbReference type="Proteomes" id="UP001153620"/>
    </source>
</evidence>
<evidence type="ECO:0000259" key="2">
    <source>
        <dbReference type="Pfam" id="PF13847"/>
    </source>
</evidence>
<dbReference type="Gene3D" id="3.40.50.150">
    <property type="entry name" value="Vaccinia Virus protein VP39"/>
    <property type="match status" value="1"/>
</dbReference>
<evidence type="ECO:0000313" key="3">
    <source>
        <dbReference type="EMBL" id="CAG9797928.1"/>
    </source>
</evidence>
<dbReference type="SUPFAM" id="SSF53335">
    <property type="entry name" value="S-adenosyl-L-methionine-dependent methyltransferases"/>
    <property type="match status" value="1"/>
</dbReference>
<dbReference type="OrthoDB" id="7771310at2759"/>
<dbReference type="CDD" id="cd02440">
    <property type="entry name" value="AdoMet_MTases"/>
    <property type="match status" value="1"/>
</dbReference>
<reference evidence="3" key="2">
    <citation type="submission" date="2022-10" db="EMBL/GenBank/DDBJ databases">
        <authorList>
            <consortium name="ENA_rothamsted_submissions"/>
            <consortium name="culmorum"/>
            <person name="King R."/>
        </authorList>
    </citation>
    <scope>NUCLEOTIDE SEQUENCE</scope>
</reference>
<dbReference type="EMBL" id="OU895877">
    <property type="protein sequence ID" value="CAG9797928.1"/>
    <property type="molecule type" value="Genomic_DNA"/>
</dbReference>
<protein>
    <submittedName>
        <fullName evidence="3">Uncharacterized protein</fullName>
    </submittedName>
</protein>
<reference evidence="3" key="1">
    <citation type="submission" date="2022-01" db="EMBL/GenBank/DDBJ databases">
        <authorList>
            <person name="King R."/>
        </authorList>
    </citation>
    <scope>NUCLEOTIDE SEQUENCE</scope>
</reference>
<name>A0A9N9RJS0_9DIPT</name>
<sequence length="399" mass="47218">MNNGDLYLRNNDVQRRDSKEVIDEFSHHFKWKYDGMDKMLDIGCGTGDVLYDFVLPEVPKNIQKIIGIDISQKILECARENFGSESMEFHQADISSISCCQNFGNEEFDNITSFYCLHWIQNQKQTFANIHKLLRPNGVAIINFLIETPLFDIYERLSKFKKYREYMKDVKQFISPYHHEEQPLEMVRKYCKNAGFIINHMEIREKIYFYRDEQQLKEALKSVNPFTKRMPQKLQQNFIDDYVKLVGEITENRFHNDEKIISRYRLLIAVLTLLVHPSASLYESDENIALLTSKNFDDLVVKSSNMWVVMFYSSRCRHSISIDQEFSRIARRLNYHFFVGAVDCLKEKEVCYRLYRISGYPSIGFLYDKLIIDFRGDINFVDVSNAAFSAFNEYVDYFS</sequence>
<accession>A0A9N9RJS0</accession>
<dbReference type="SUPFAM" id="SSF52833">
    <property type="entry name" value="Thioredoxin-like"/>
    <property type="match status" value="1"/>
</dbReference>
<gene>
    <name evidence="3" type="ORF">CHIRRI_LOCUS914</name>
</gene>
<dbReference type="InterPro" id="IPR029063">
    <property type="entry name" value="SAM-dependent_MTases_sf"/>
</dbReference>
<organism evidence="3 4">
    <name type="scientific">Chironomus riparius</name>
    <dbReference type="NCBI Taxonomy" id="315576"/>
    <lineage>
        <taxon>Eukaryota</taxon>
        <taxon>Metazoa</taxon>
        <taxon>Ecdysozoa</taxon>
        <taxon>Arthropoda</taxon>
        <taxon>Hexapoda</taxon>
        <taxon>Insecta</taxon>
        <taxon>Pterygota</taxon>
        <taxon>Neoptera</taxon>
        <taxon>Endopterygota</taxon>
        <taxon>Diptera</taxon>
        <taxon>Nematocera</taxon>
        <taxon>Chironomoidea</taxon>
        <taxon>Chironomidae</taxon>
        <taxon>Chironominae</taxon>
        <taxon>Chironomus</taxon>
    </lineage>
</organism>
<keyword evidence="4" id="KW-1185">Reference proteome</keyword>